<keyword evidence="3" id="KW-1185">Reference proteome</keyword>
<dbReference type="HOGENOM" id="CLU_086327_0_0_7"/>
<dbReference type="EMBL" id="FQ670179">
    <property type="protein sequence ID" value="CBY82337.1"/>
    <property type="molecule type" value="Genomic_DNA"/>
</dbReference>
<organism evidence="2 3">
    <name type="scientific">Helicobacter felis (strain ATCC 49179 / CCUG 28539 / NCTC 12436 / CS1)</name>
    <dbReference type="NCBI Taxonomy" id="936155"/>
    <lineage>
        <taxon>Bacteria</taxon>
        <taxon>Pseudomonadati</taxon>
        <taxon>Campylobacterota</taxon>
        <taxon>Epsilonproteobacteria</taxon>
        <taxon>Campylobacterales</taxon>
        <taxon>Helicobacteraceae</taxon>
        <taxon>Helicobacter</taxon>
    </lineage>
</organism>
<dbReference type="OrthoDB" id="9810508at2"/>
<evidence type="ECO:0000313" key="2">
    <source>
        <dbReference type="EMBL" id="CBY82337.1"/>
    </source>
</evidence>
<dbReference type="AlphaFoldDB" id="E7AD72"/>
<dbReference type="KEGG" id="hfe:HFELIS_02530"/>
<sequence>MLKRLRNGMVLKALPVLLYWVLKILFKTCRNRFFLAENLKHTSFIASFWHGEIAMLPFAYLRLKKQPNLYVVASEHFDGSLAVGLYRCFGFYAIRGSSKKGGVRVLVEGMKHLRAGADVGLTPDGPRGPYHSIADGVVALAQKTGMGVVVCRVIFKNAFTFKTWDRFQLPKPFSEVRYYMQEPFFIPKEMEMDQAKQLIATRMDECGQCLDS</sequence>
<evidence type="ECO:0000313" key="3">
    <source>
        <dbReference type="Proteomes" id="UP000007934"/>
    </source>
</evidence>
<dbReference type="Pfam" id="PF04028">
    <property type="entry name" value="DUF374"/>
    <property type="match status" value="1"/>
</dbReference>
<dbReference type="STRING" id="936155.HFELIS_02530"/>
<dbReference type="RefSeq" id="WP_013468709.1">
    <property type="nucleotide sequence ID" value="NC_014810.2"/>
</dbReference>
<dbReference type="InterPro" id="IPR007172">
    <property type="entry name" value="DUF374"/>
</dbReference>
<dbReference type="GeneID" id="36133271"/>
<feature type="domain" description="DUF374" evidence="1">
    <location>
        <begin position="64"/>
        <end position="130"/>
    </location>
</feature>
<gene>
    <name evidence="2" type="ordered locus">Hfelis_02530</name>
</gene>
<keyword evidence="2" id="KW-0449">Lipoprotein</keyword>
<protein>
    <submittedName>
        <fullName evidence="2">Lipoprotein</fullName>
    </submittedName>
</protein>
<dbReference type="CDD" id="cd07983">
    <property type="entry name" value="LPLAT_DUF374-like"/>
    <property type="match status" value="1"/>
</dbReference>
<accession>E7AD72</accession>
<name>E7AD72_HELFC</name>
<evidence type="ECO:0000259" key="1">
    <source>
        <dbReference type="Pfam" id="PF04028"/>
    </source>
</evidence>
<proteinExistence type="predicted"/>
<dbReference type="eggNOG" id="COG2121">
    <property type="taxonomic scope" value="Bacteria"/>
</dbReference>
<dbReference type="Proteomes" id="UP000007934">
    <property type="component" value="Chromosome"/>
</dbReference>
<reference evidence="2 3" key="1">
    <citation type="journal article" date="2011" name="Genome Biol. Evol.">
        <title>Comparative whole genome sequence analysis of the carcinogenic bacterial model pathogen Helicobacter felis.</title>
        <authorList>
            <person name="Arnold I.C."/>
            <person name="Zigova Z."/>
            <person name="Holden M."/>
            <person name="Lawley T.D."/>
            <person name="Rad R."/>
            <person name="Dougan G."/>
            <person name="Falkow S."/>
            <person name="Bentley S.D."/>
            <person name="Muller A."/>
        </authorList>
    </citation>
    <scope>NUCLEOTIDE SEQUENCE [LARGE SCALE GENOMIC DNA]</scope>
    <source>
        <strain evidence="3">ATCC 49179 / CCUG 28539 / NCTC 12436 / CS1</strain>
    </source>
</reference>